<dbReference type="EMBL" id="JBJKFK010001697">
    <property type="protein sequence ID" value="KAL3312446.1"/>
    <property type="molecule type" value="Genomic_DNA"/>
</dbReference>
<dbReference type="AlphaFoldDB" id="A0ABD2Q157"/>
<dbReference type="SUPFAM" id="SSF57535">
    <property type="entry name" value="Complement control module/SCR domain"/>
    <property type="match status" value="2"/>
</dbReference>
<name>A0ABD2Q157_9PLAT</name>
<evidence type="ECO:0000313" key="5">
    <source>
        <dbReference type="Proteomes" id="UP001626550"/>
    </source>
</evidence>
<accession>A0ABD2Q157</accession>
<comment type="caution">
    <text evidence="4">The sequence shown here is derived from an EMBL/GenBank/DDBJ whole genome shotgun (WGS) entry which is preliminary data.</text>
</comment>
<proteinExistence type="predicted"/>
<organism evidence="4 5">
    <name type="scientific">Cichlidogyrus casuarinus</name>
    <dbReference type="NCBI Taxonomy" id="1844966"/>
    <lineage>
        <taxon>Eukaryota</taxon>
        <taxon>Metazoa</taxon>
        <taxon>Spiralia</taxon>
        <taxon>Lophotrochozoa</taxon>
        <taxon>Platyhelminthes</taxon>
        <taxon>Monogenea</taxon>
        <taxon>Monopisthocotylea</taxon>
        <taxon>Dactylogyridea</taxon>
        <taxon>Ancyrocephalidae</taxon>
        <taxon>Cichlidogyrus</taxon>
    </lineage>
</organism>
<feature type="domain" description="Sushi" evidence="3">
    <location>
        <begin position="72"/>
        <end position="141"/>
    </location>
</feature>
<evidence type="ECO:0000256" key="1">
    <source>
        <dbReference type="ARBA" id="ARBA00023157"/>
    </source>
</evidence>
<sequence>MPPRVDNAIVRFYSMLHGAVARYSCLPGFESDAGSQLQDPLMEAKRILSHNAVKCIRGDWTFLGVEPVCKPLYCATPKLKPGVLANYEEGYELSEANKQVPHNQIIVFSCANSAINRIKGPELSICLSGLWTPSETPSCEPILHDLFEWPLDINS</sequence>
<keyword evidence="1" id="KW-1015">Disulfide bond</keyword>
<protein>
    <recommendedName>
        <fullName evidence="3">Sushi domain-containing protein</fullName>
    </recommendedName>
</protein>
<dbReference type="PROSITE" id="PS50923">
    <property type="entry name" value="SUSHI"/>
    <property type="match status" value="1"/>
</dbReference>
<evidence type="ECO:0000259" key="3">
    <source>
        <dbReference type="PROSITE" id="PS50923"/>
    </source>
</evidence>
<keyword evidence="2" id="KW-0768">Sushi</keyword>
<dbReference type="Proteomes" id="UP001626550">
    <property type="component" value="Unassembled WGS sequence"/>
</dbReference>
<reference evidence="4 5" key="1">
    <citation type="submission" date="2024-11" db="EMBL/GenBank/DDBJ databases">
        <title>Adaptive evolution of stress response genes in parasites aligns with host niche diversity.</title>
        <authorList>
            <person name="Hahn C."/>
            <person name="Resl P."/>
        </authorList>
    </citation>
    <scope>NUCLEOTIDE SEQUENCE [LARGE SCALE GENOMIC DNA]</scope>
    <source>
        <strain evidence="4">EGGRZ-B1_66</strain>
        <tissue evidence="4">Body</tissue>
    </source>
</reference>
<evidence type="ECO:0000256" key="2">
    <source>
        <dbReference type="PROSITE-ProRule" id="PRU00302"/>
    </source>
</evidence>
<evidence type="ECO:0000313" key="4">
    <source>
        <dbReference type="EMBL" id="KAL3312446.1"/>
    </source>
</evidence>
<dbReference type="SMART" id="SM00032">
    <property type="entry name" value="CCP"/>
    <property type="match status" value="2"/>
</dbReference>
<dbReference type="InterPro" id="IPR000436">
    <property type="entry name" value="Sushi_SCR_CCP_dom"/>
</dbReference>
<keyword evidence="5" id="KW-1185">Reference proteome</keyword>
<gene>
    <name evidence="4" type="ORF">Ciccas_008962</name>
</gene>
<comment type="caution">
    <text evidence="2">Lacks conserved residue(s) required for the propagation of feature annotation.</text>
</comment>
<dbReference type="InterPro" id="IPR035976">
    <property type="entry name" value="Sushi/SCR/CCP_sf"/>
</dbReference>